<evidence type="ECO:0000259" key="1">
    <source>
        <dbReference type="Pfam" id="PF07944"/>
    </source>
</evidence>
<dbReference type="SUPFAM" id="SSF48208">
    <property type="entry name" value="Six-hairpin glycosidases"/>
    <property type="match status" value="1"/>
</dbReference>
<dbReference type="InterPro" id="IPR049049">
    <property type="entry name" value="Beta-AFase-like_GH127_C"/>
</dbReference>
<dbReference type="Proteomes" id="UP000515511">
    <property type="component" value="Chromosome"/>
</dbReference>
<feature type="domain" description="Non-reducing end beta-L-arabinofuranosidase-like GH127 middle" evidence="2">
    <location>
        <begin position="429"/>
        <end position="486"/>
    </location>
</feature>
<name>A0A7G6YGN1_9MICO</name>
<evidence type="ECO:0000259" key="3">
    <source>
        <dbReference type="Pfam" id="PF20737"/>
    </source>
</evidence>
<dbReference type="PANTHER" id="PTHR43465:SF2">
    <property type="entry name" value="DUF1680 DOMAIN PROTEIN (AFU_ORTHOLOGUE AFUA_1G08910)"/>
    <property type="match status" value="1"/>
</dbReference>
<dbReference type="InterPro" id="IPR012878">
    <property type="entry name" value="Beta-AFase-like_GH127_cat"/>
</dbReference>
<feature type="domain" description="Non-reducing end beta-L-arabinofuranosidase-like GH127 C-terminal" evidence="3">
    <location>
        <begin position="517"/>
        <end position="624"/>
    </location>
</feature>
<dbReference type="PANTHER" id="PTHR43465">
    <property type="entry name" value="DUF1680 DOMAIN PROTEIN (AFU_ORTHOLOGUE AFUA_1G08910)"/>
    <property type="match status" value="1"/>
</dbReference>
<accession>A0A7G6YGN1</accession>
<dbReference type="GO" id="GO:0005975">
    <property type="term" value="P:carbohydrate metabolic process"/>
    <property type="evidence" value="ECO:0007669"/>
    <property type="project" value="InterPro"/>
</dbReference>
<dbReference type="InterPro" id="IPR049046">
    <property type="entry name" value="Beta-AFase-like_GH127_middle"/>
</dbReference>
<dbReference type="KEGG" id="lse:F1C12_10055"/>
<dbReference type="Pfam" id="PF07944">
    <property type="entry name" value="Beta-AFase-like_GH127_cat"/>
    <property type="match status" value="1"/>
</dbReference>
<reference evidence="5" key="1">
    <citation type="submission" date="2019-09" db="EMBL/GenBank/DDBJ databases">
        <title>Antimicrobial potential of Antarctic Bacteria.</title>
        <authorList>
            <person name="Benaud N."/>
            <person name="Edwards R.J."/>
            <person name="Ferrari B.C."/>
        </authorList>
    </citation>
    <scope>NUCLEOTIDE SEQUENCE [LARGE SCALE GENOMIC DNA]</scope>
    <source>
        <strain evidence="5">INR9</strain>
    </source>
</reference>
<dbReference type="AlphaFoldDB" id="A0A7G6YGN1"/>
<dbReference type="GO" id="GO:0016787">
    <property type="term" value="F:hydrolase activity"/>
    <property type="evidence" value="ECO:0007669"/>
    <property type="project" value="UniProtKB-KW"/>
</dbReference>
<evidence type="ECO:0000313" key="5">
    <source>
        <dbReference type="Proteomes" id="UP000515511"/>
    </source>
</evidence>
<dbReference type="EMBL" id="CP043641">
    <property type="protein sequence ID" value="QNE37646.1"/>
    <property type="molecule type" value="Genomic_DNA"/>
</dbReference>
<dbReference type="Pfam" id="PF20737">
    <property type="entry name" value="Glyco_hydro127C"/>
    <property type="match status" value="1"/>
</dbReference>
<protein>
    <submittedName>
        <fullName evidence="4">Glycoside hydrolase family 127 protein</fullName>
    </submittedName>
</protein>
<dbReference type="InterPro" id="IPR008928">
    <property type="entry name" value="6-hairpin_glycosidase_sf"/>
</dbReference>
<evidence type="ECO:0000313" key="4">
    <source>
        <dbReference type="EMBL" id="QNE37646.1"/>
    </source>
</evidence>
<organism evidence="4 5">
    <name type="scientific">Leifsonia shinshuensis</name>
    <dbReference type="NCBI Taxonomy" id="150026"/>
    <lineage>
        <taxon>Bacteria</taxon>
        <taxon>Bacillati</taxon>
        <taxon>Actinomycetota</taxon>
        <taxon>Actinomycetes</taxon>
        <taxon>Micrococcales</taxon>
        <taxon>Microbacteriaceae</taxon>
        <taxon>Leifsonia</taxon>
    </lineage>
</organism>
<dbReference type="InterPro" id="IPR049174">
    <property type="entry name" value="Beta-AFase-like"/>
</dbReference>
<proteinExistence type="predicted"/>
<keyword evidence="4" id="KW-0378">Hydrolase</keyword>
<feature type="domain" description="Non-reducing end beta-L-arabinofuranosidase-like GH127 catalytic" evidence="1">
    <location>
        <begin position="26"/>
        <end position="418"/>
    </location>
</feature>
<sequence length="627" mass="69119">MLAAPKRAAAPVTPTIGELEPIGVPSVHLSAGFWGDRQKLNAEAIIPHAVEWVDRLGWTANLAAARSGQPYTHRGREFADSEIYKLIEAMSWEVARGSTALEPVLDRFITLVEGAQDPDGYVQTLFGRPWQRPRYSDFKWGHELYCFGHLMQAAVAHHRATGSDRLLKVAIRLADHVCVMFGPDGLNQVCGHAEVELGLVELHRITGEQKYLDQAALFIERRGEGTLPLFEFGRAFWQDDMRVRDADVLRGHAVRALYLAAGAVDVAVESGDTELLDALELQWRNTVAKRTYITGGMGSHHMDEAFGEDFVLPPDRSYCETCAGVASIMFSWRLLLATGKVEYADLIERTLYNVVATSPAADGRSFFYANVLHQRVEHVPPPLNEDGVVIRGGASGRQPWFEVSCCPPNVARTLASIGCYIATHSASSLQIHQFASARITVDGWDVEMQTDYPADGRVTILVHSAPDGAGSLEFRVPSWAGTAVLSDRAGQRAVLPGYASAPVRDGDRLTIEFPLEVRVSYPDDRIDAVRDTVAFERGPEVYALESIDLPENGSIDDVRVYADSGRYDGTTVRVRVGQVGRERDRPWPFAAESVHIGAAAAEVPLVRYHEWAERGPSTMRVFLPALH</sequence>
<dbReference type="Pfam" id="PF20736">
    <property type="entry name" value="Glyco_hydro127M"/>
    <property type="match status" value="1"/>
</dbReference>
<evidence type="ECO:0000259" key="2">
    <source>
        <dbReference type="Pfam" id="PF20736"/>
    </source>
</evidence>
<gene>
    <name evidence="4" type="ORF">F1C12_10055</name>
</gene>